<reference evidence="1" key="1">
    <citation type="submission" date="2014-09" db="EMBL/GenBank/DDBJ databases">
        <authorList>
            <person name="Magalhaes I.L.F."/>
            <person name="Oliveira U."/>
            <person name="Santos F.R."/>
            <person name="Vidigal T.H.D.A."/>
            <person name="Brescovit A.D."/>
            <person name="Santos A.J."/>
        </authorList>
    </citation>
    <scope>NUCLEOTIDE SEQUENCE</scope>
    <source>
        <tissue evidence="1">Shoot tissue taken approximately 20 cm above the soil surface</tissue>
    </source>
</reference>
<protein>
    <submittedName>
        <fullName evidence="1">Uncharacterized protein</fullName>
    </submittedName>
</protein>
<reference evidence="1" key="2">
    <citation type="journal article" date="2015" name="Data Brief">
        <title>Shoot transcriptome of the giant reed, Arundo donax.</title>
        <authorList>
            <person name="Barrero R.A."/>
            <person name="Guerrero F.D."/>
            <person name="Moolhuijzen P."/>
            <person name="Goolsby J.A."/>
            <person name="Tidwell J."/>
            <person name="Bellgard S.E."/>
            <person name="Bellgard M.I."/>
        </authorList>
    </citation>
    <scope>NUCLEOTIDE SEQUENCE</scope>
    <source>
        <tissue evidence="1">Shoot tissue taken approximately 20 cm above the soil surface</tissue>
    </source>
</reference>
<dbReference type="EMBL" id="GBRH01198426">
    <property type="protein sequence ID" value="JAD99469.1"/>
    <property type="molecule type" value="Transcribed_RNA"/>
</dbReference>
<organism evidence="1">
    <name type="scientific">Arundo donax</name>
    <name type="common">Giant reed</name>
    <name type="synonym">Donax arundinaceus</name>
    <dbReference type="NCBI Taxonomy" id="35708"/>
    <lineage>
        <taxon>Eukaryota</taxon>
        <taxon>Viridiplantae</taxon>
        <taxon>Streptophyta</taxon>
        <taxon>Embryophyta</taxon>
        <taxon>Tracheophyta</taxon>
        <taxon>Spermatophyta</taxon>
        <taxon>Magnoliopsida</taxon>
        <taxon>Liliopsida</taxon>
        <taxon>Poales</taxon>
        <taxon>Poaceae</taxon>
        <taxon>PACMAD clade</taxon>
        <taxon>Arundinoideae</taxon>
        <taxon>Arundineae</taxon>
        <taxon>Arundo</taxon>
    </lineage>
</organism>
<name>A0A0A9EFC9_ARUDO</name>
<sequence>MTTRRRGSNSGSIIKWPQKVAHRRLREWYIWKEAN</sequence>
<accession>A0A0A9EFC9</accession>
<dbReference type="AlphaFoldDB" id="A0A0A9EFC9"/>
<proteinExistence type="predicted"/>
<evidence type="ECO:0000313" key="1">
    <source>
        <dbReference type="EMBL" id="JAD99469.1"/>
    </source>
</evidence>